<gene>
    <name evidence="1" type="ORF">FOXYS1_4048</name>
</gene>
<evidence type="ECO:0000313" key="1">
    <source>
        <dbReference type="EMBL" id="KAF5265137.1"/>
    </source>
</evidence>
<reference evidence="1" key="1">
    <citation type="submission" date="2020-02" db="EMBL/GenBank/DDBJ databases">
        <title>Identification and distribution of gene clusters putatively required for synthesis of sphingolipid metabolism inhibitors in phylogenetically diverse species of the filamentous fungus Fusarium.</title>
        <authorList>
            <person name="Kim H.-S."/>
            <person name="Busman M."/>
            <person name="Brown D.W."/>
            <person name="Divon H."/>
            <person name="Uhlig S."/>
            <person name="Proctor R.H."/>
        </authorList>
    </citation>
    <scope>NUCLEOTIDE SEQUENCE [LARGE SCALE GENOMIC DNA]</scope>
    <source>
        <strain evidence="1">NRRL 39464</strain>
    </source>
</reference>
<evidence type="ECO:0000313" key="2">
    <source>
        <dbReference type="Proteomes" id="UP000558688"/>
    </source>
</evidence>
<dbReference type="EMBL" id="JAAFOW010000619">
    <property type="protein sequence ID" value="KAF5265137.1"/>
    <property type="molecule type" value="Genomic_DNA"/>
</dbReference>
<dbReference type="Proteomes" id="UP000558688">
    <property type="component" value="Unassembled WGS sequence"/>
</dbReference>
<comment type="caution">
    <text evidence="1">The sequence shown here is derived from an EMBL/GenBank/DDBJ whole genome shotgun (WGS) entry which is preliminary data.</text>
</comment>
<protein>
    <submittedName>
        <fullName evidence="1">Uncharacterized protein</fullName>
    </submittedName>
</protein>
<organism evidence="1 2">
    <name type="scientific">Fusarium oxysporum</name>
    <name type="common">Fusarium vascular wilt</name>
    <dbReference type="NCBI Taxonomy" id="5507"/>
    <lineage>
        <taxon>Eukaryota</taxon>
        <taxon>Fungi</taxon>
        <taxon>Dikarya</taxon>
        <taxon>Ascomycota</taxon>
        <taxon>Pezizomycotina</taxon>
        <taxon>Sordariomycetes</taxon>
        <taxon>Hypocreomycetidae</taxon>
        <taxon>Hypocreales</taxon>
        <taxon>Nectriaceae</taxon>
        <taxon>Fusarium</taxon>
        <taxon>Fusarium oxysporum species complex</taxon>
    </lineage>
</organism>
<dbReference type="AlphaFoldDB" id="A0A8H5AHB8"/>
<proteinExistence type="predicted"/>
<sequence length="415" mass="46836">MSIALASPIESRLQFPTACLRRAYEFVGICPSPITNLFSTDMFLQFSQEDESIRAVLAHIGDVYTTNNQQPVQSPQGDMVMEIEQSELYATIQTRLQKPEPHVDPSLFLLAVLFCLLQLMSNRSSNICLQILDQAAFYIVHPRGPHGFSTEFDKSTLLLFRVLQGLGKLMRDQHTTFTDAKWCKTYKDMEVGGIPIKGEQDTSFFECICTFVALLADINVQSHVWLDQERKFARVPEFLHTTMDCTCSVCAEASTYAEHLATGQSVMRQAAELLESIQRFDDVLRGSKLAHDSSYDMFYAHSLCLRIGTLRLFSHLLWQKAPFSREALHESNIQAYAHAALDHVENRLQYCGLEAVIYIQHLMVIGIEVRDLASRHRVTSLLQKIRSRGFVTAEVYIADLQLAWEAVTGASGPAT</sequence>
<name>A0A8H5AHB8_FUSOX</name>
<accession>A0A8H5AHB8</accession>